<organism evidence="1 2">
    <name type="scientific">Prevotella communis</name>
    <dbReference type="NCBI Taxonomy" id="2913614"/>
    <lineage>
        <taxon>Bacteria</taxon>
        <taxon>Pseudomonadati</taxon>
        <taxon>Bacteroidota</taxon>
        <taxon>Bacteroidia</taxon>
        <taxon>Bacteroidales</taxon>
        <taxon>Prevotellaceae</taxon>
        <taxon>Prevotella</taxon>
    </lineage>
</organism>
<comment type="caution">
    <text evidence="1">The sequence shown here is derived from an EMBL/GenBank/DDBJ whole genome shotgun (WGS) entry which is preliminary data.</text>
</comment>
<proteinExistence type="predicted"/>
<evidence type="ECO:0000313" key="1">
    <source>
        <dbReference type="EMBL" id="SDN74306.1"/>
    </source>
</evidence>
<protein>
    <submittedName>
        <fullName evidence="1">Uncharacterized protein</fullName>
    </submittedName>
</protein>
<gene>
    <name evidence="1" type="ORF">SAMN04487900_102181</name>
</gene>
<evidence type="ECO:0000313" key="2">
    <source>
        <dbReference type="Proteomes" id="UP000199134"/>
    </source>
</evidence>
<dbReference type="EMBL" id="FNIW01000002">
    <property type="protein sequence ID" value="SDN74306.1"/>
    <property type="molecule type" value="Genomic_DNA"/>
</dbReference>
<dbReference type="Proteomes" id="UP000199134">
    <property type="component" value="Unassembled WGS sequence"/>
</dbReference>
<reference evidence="2" key="1">
    <citation type="submission" date="2016-10" db="EMBL/GenBank/DDBJ databases">
        <authorList>
            <person name="de Groot N.N."/>
        </authorList>
    </citation>
    <scope>NUCLEOTIDE SEQUENCE [LARGE SCALE GENOMIC DNA]</scope>
    <source>
        <strain evidence="2">BP1-145</strain>
    </source>
</reference>
<accession>A0A1H0DWA8</accession>
<sequence length="140" mass="16335">MSNSDKQNIFNQMAWILNYQPKIEHQHIHMGNQAVEDESKSDEAEVMEDTPNAIKKKELADGNLIEKLKPIFFNNEDDVRLFLKETKGMKSNDITDLVNRWVKEKRISDYGNSRKGVLWRILHEAGLYTKTKSNWNGRVS</sequence>
<name>A0A1H0DWA8_9BACT</name>
<dbReference type="AlphaFoldDB" id="A0A1H0DWA8"/>